<dbReference type="EMBL" id="RXNV01000005">
    <property type="protein sequence ID" value="RTR31654.1"/>
    <property type="molecule type" value="Genomic_DNA"/>
</dbReference>
<comment type="caution">
    <text evidence="1">The sequence shown here is derived from an EMBL/GenBank/DDBJ whole genome shotgun (WGS) entry which is preliminary data.</text>
</comment>
<accession>A0A431W8I6</accession>
<reference evidence="1 2" key="1">
    <citation type="submission" date="2018-12" db="EMBL/GenBank/DDBJ databases">
        <authorList>
            <person name="Yu L."/>
        </authorList>
    </citation>
    <scope>NUCLEOTIDE SEQUENCE [LARGE SCALE GENOMIC DNA]</scope>
    <source>
        <strain evidence="1 2">HAW-EB5</strain>
    </source>
</reference>
<sequence length="122" mass="13930">MDYNLNVCQNLTSHEDIELQSISGRADIVLHKIDQAGYHLTCADGKHFTEPHSRVEKVFQKLLENGVIHVDAALENSGTRRNIPETLLANLPFVEHGKIEHRKHLYLQDGHTHDKWTLKCAD</sequence>
<keyword evidence="2" id="KW-1185">Reference proteome</keyword>
<dbReference type="OrthoDB" id="8094406at2"/>
<name>A0A431W8I6_9GAMM</name>
<evidence type="ECO:0000313" key="1">
    <source>
        <dbReference type="EMBL" id="RTR31654.1"/>
    </source>
</evidence>
<gene>
    <name evidence="1" type="ORF">EKG39_13140</name>
</gene>
<dbReference type="Proteomes" id="UP000282060">
    <property type="component" value="Unassembled WGS sequence"/>
</dbReference>
<dbReference type="AlphaFoldDB" id="A0A431W8I6"/>
<organism evidence="1 2">
    <name type="scientific">Shewanella atlantica</name>
    <dbReference type="NCBI Taxonomy" id="271099"/>
    <lineage>
        <taxon>Bacteria</taxon>
        <taxon>Pseudomonadati</taxon>
        <taxon>Pseudomonadota</taxon>
        <taxon>Gammaproteobacteria</taxon>
        <taxon>Alteromonadales</taxon>
        <taxon>Shewanellaceae</taxon>
        <taxon>Shewanella</taxon>
    </lineage>
</organism>
<protein>
    <submittedName>
        <fullName evidence="1">Uncharacterized protein</fullName>
    </submittedName>
</protein>
<dbReference type="RefSeq" id="WP_126506205.1">
    <property type="nucleotide sequence ID" value="NZ_RXNV01000005.1"/>
</dbReference>
<evidence type="ECO:0000313" key="2">
    <source>
        <dbReference type="Proteomes" id="UP000282060"/>
    </source>
</evidence>
<proteinExistence type="predicted"/>